<dbReference type="AlphaFoldDB" id="A0A5F8GGR8"/>
<evidence type="ECO:0000256" key="3">
    <source>
        <dbReference type="ARBA" id="ARBA00022448"/>
    </source>
</evidence>
<evidence type="ECO:0000256" key="2">
    <source>
        <dbReference type="ARBA" id="ARBA00007780"/>
    </source>
</evidence>
<evidence type="ECO:0000256" key="21">
    <source>
        <dbReference type="ARBA" id="ARBA00050036"/>
    </source>
</evidence>
<dbReference type="Proteomes" id="UP000002280">
    <property type="component" value="Chromosome 1"/>
</dbReference>
<evidence type="ECO:0000256" key="1">
    <source>
        <dbReference type="ARBA" id="ARBA00004294"/>
    </source>
</evidence>
<accession>A0A5F8GGR8</accession>
<dbReference type="OMA" id="VKIDMRT"/>
<evidence type="ECO:0000256" key="17">
    <source>
        <dbReference type="ARBA" id="ARBA00024167"/>
    </source>
</evidence>
<organism evidence="22 23">
    <name type="scientific">Monodelphis domestica</name>
    <name type="common">Gray short-tailed opossum</name>
    <dbReference type="NCBI Taxonomy" id="13616"/>
    <lineage>
        <taxon>Eukaryota</taxon>
        <taxon>Metazoa</taxon>
        <taxon>Chordata</taxon>
        <taxon>Craniata</taxon>
        <taxon>Vertebrata</taxon>
        <taxon>Euteleostomi</taxon>
        <taxon>Mammalia</taxon>
        <taxon>Metatheria</taxon>
        <taxon>Didelphimorphia</taxon>
        <taxon>Didelphidae</taxon>
        <taxon>Monodelphis</taxon>
    </lineage>
</organism>
<evidence type="ECO:0000256" key="10">
    <source>
        <dbReference type="ARBA" id="ARBA00022843"/>
    </source>
</evidence>
<reference evidence="22" key="2">
    <citation type="submission" date="2025-08" db="UniProtKB">
        <authorList>
            <consortium name="Ensembl"/>
        </authorList>
    </citation>
    <scope>IDENTIFICATION</scope>
</reference>
<evidence type="ECO:0000256" key="13">
    <source>
        <dbReference type="ARBA" id="ARBA00023065"/>
    </source>
</evidence>
<dbReference type="Gene3D" id="2.40.160.10">
    <property type="entry name" value="Porin"/>
    <property type="match status" value="1"/>
</dbReference>
<evidence type="ECO:0000256" key="12">
    <source>
        <dbReference type="ARBA" id="ARBA00023027"/>
    </source>
</evidence>
<evidence type="ECO:0000256" key="7">
    <source>
        <dbReference type="ARBA" id="ARBA00022692"/>
    </source>
</evidence>
<dbReference type="GeneTree" id="ENSGT00950000182869"/>
<evidence type="ECO:0000256" key="18">
    <source>
        <dbReference type="ARBA" id="ARBA00034430"/>
    </source>
</evidence>
<dbReference type="GO" id="GO:0015288">
    <property type="term" value="F:porin activity"/>
    <property type="evidence" value="ECO:0007669"/>
    <property type="project" value="UniProtKB-KW"/>
</dbReference>
<dbReference type="GO" id="GO:0046930">
    <property type="term" value="C:pore complex"/>
    <property type="evidence" value="ECO:0007669"/>
    <property type="project" value="UniProtKB-KW"/>
</dbReference>
<reference evidence="22 23" key="1">
    <citation type="journal article" date="2007" name="Nature">
        <title>Genome of the marsupial Monodelphis domestica reveals innovation in non-coding sequences.</title>
        <authorList>
            <person name="Mikkelsen T.S."/>
            <person name="Wakefield M.J."/>
            <person name="Aken B."/>
            <person name="Amemiya C.T."/>
            <person name="Chang J.L."/>
            <person name="Duke S."/>
            <person name="Garber M."/>
            <person name="Gentles A.J."/>
            <person name="Goodstadt L."/>
            <person name="Heger A."/>
            <person name="Jurka J."/>
            <person name="Kamal M."/>
            <person name="Mauceli E."/>
            <person name="Searle S.M."/>
            <person name="Sharpe T."/>
            <person name="Baker M.L."/>
            <person name="Batzer M.A."/>
            <person name="Benos P.V."/>
            <person name="Belov K."/>
            <person name="Clamp M."/>
            <person name="Cook A."/>
            <person name="Cuff J."/>
            <person name="Das R."/>
            <person name="Davidow L."/>
            <person name="Deakin J.E."/>
            <person name="Fazzari M.J."/>
            <person name="Glass J.L."/>
            <person name="Grabherr M."/>
            <person name="Greally J.M."/>
            <person name="Gu W."/>
            <person name="Hore T.A."/>
            <person name="Huttley G.A."/>
            <person name="Kleber M."/>
            <person name="Jirtle R.L."/>
            <person name="Koina E."/>
            <person name="Lee J.T."/>
            <person name="Mahony S."/>
            <person name="Marra M.A."/>
            <person name="Miller R.D."/>
            <person name="Nicholls R.D."/>
            <person name="Oda M."/>
            <person name="Papenfuss A.T."/>
            <person name="Parra Z.E."/>
            <person name="Pollock D.D."/>
            <person name="Ray D.A."/>
            <person name="Schein J.E."/>
            <person name="Speed T.P."/>
            <person name="Thompson K."/>
            <person name="VandeBerg J.L."/>
            <person name="Wade C.M."/>
            <person name="Walker J.A."/>
            <person name="Waters P.D."/>
            <person name="Webber C."/>
            <person name="Weidman J.R."/>
            <person name="Xie X."/>
            <person name="Zody M.C."/>
            <person name="Baldwin J."/>
            <person name="Abdouelleil A."/>
            <person name="Abdulkadir J."/>
            <person name="Abebe A."/>
            <person name="Abera B."/>
            <person name="Abreu J."/>
            <person name="Acer S.C."/>
            <person name="Aftuck L."/>
            <person name="Alexander A."/>
            <person name="An P."/>
            <person name="Anderson E."/>
            <person name="Anderson S."/>
            <person name="Arachi H."/>
            <person name="Azer M."/>
            <person name="Bachantsang P."/>
            <person name="Barry A."/>
            <person name="Bayul T."/>
            <person name="Berlin A."/>
            <person name="Bessette D."/>
            <person name="Bloom T."/>
            <person name="Bloom T."/>
            <person name="Boguslavskiy L."/>
            <person name="Bonnet C."/>
            <person name="Boukhgalter B."/>
            <person name="Bourzgui I."/>
            <person name="Brown A."/>
            <person name="Cahill P."/>
            <person name="Channer S."/>
            <person name="Cheshatsang Y."/>
            <person name="Chuda L."/>
            <person name="Citroen M."/>
            <person name="Collymore A."/>
            <person name="Cooke P."/>
            <person name="Costello M."/>
            <person name="D'Aco K."/>
            <person name="Daza R."/>
            <person name="De Haan G."/>
            <person name="DeGray S."/>
            <person name="DeMaso C."/>
            <person name="Dhargay N."/>
            <person name="Dooley K."/>
            <person name="Dooley E."/>
            <person name="Doricent M."/>
            <person name="Dorje P."/>
            <person name="Dorjee K."/>
            <person name="Dupes A."/>
            <person name="Elong R."/>
            <person name="Falk J."/>
            <person name="Farina A."/>
            <person name="Faro S."/>
            <person name="Ferguson D."/>
            <person name="Fisher S."/>
            <person name="Foley C.D."/>
            <person name="Franke A."/>
            <person name="Friedrich D."/>
            <person name="Gadbois L."/>
            <person name="Gearin G."/>
            <person name="Gearin C.R."/>
            <person name="Giannoukos G."/>
            <person name="Goode T."/>
            <person name="Graham J."/>
            <person name="Grandbois E."/>
            <person name="Grewal S."/>
            <person name="Gyaltsen K."/>
            <person name="Hafez N."/>
            <person name="Hagos B."/>
            <person name="Hall J."/>
            <person name="Henson C."/>
            <person name="Hollinger A."/>
            <person name="Honan T."/>
            <person name="Huard M.D."/>
            <person name="Hughes L."/>
            <person name="Hurhula B."/>
            <person name="Husby M.E."/>
            <person name="Kamat A."/>
            <person name="Kanga B."/>
            <person name="Kashin S."/>
            <person name="Khazanovich D."/>
            <person name="Kisner P."/>
            <person name="Lance K."/>
            <person name="Lara M."/>
            <person name="Lee W."/>
            <person name="Lennon N."/>
            <person name="Letendre F."/>
            <person name="LeVine R."/>
            <person name="Lipovsky A."/>
            <person name="Liu X."/>
            <person name="Liu J."/>
            <person name="Liu S."/>
            <person name="Lokyitsang T."/>
            <person name="Lokyitsang Y."/>
            <person name="Lubonja R."/>
            <person name="Lui A."/>
            <person name="MacDonald P."/>
            <person name="Magnisalis V."/>
            <person name="Maru K."/>
            <person name="Matthews C."/>
            <person name="McCusker W."/>
            <person name="McDonough S."/>
            <person name="Mehta T."/>
            <person name="Meldrim J."/>
            <person name="Meneus L."/>
            <person name="Mihai O."/>
            <person name="Mihalev A."/>
            <person name="Mihova T."/>
            <person name="Mittelman R."/>
            <person name="Mlenga V."/>
            <person name="Montmayeur A."/>
            <person name="Mulrain L."/>
            <person name="Navidi A."/>
            <person name="Naylor J."/>
            <person name="Negash T."/>
            <person name="Nguyen T."/>
            <person name="Nguyen N."/>
            <person name="Nicol R."/>
            <person name="Norbu C."/>
            <person name="Norbu N."/>
            <person name="Novod N."/>
            <person name="O'Neill B."/>
            <person name="Osman S."/>
            <person name="Markiewicz E."/>
            <person name="Oyono O.L."/>
            <person name="Patti C."/>
            <person name="Phunkhang P."/>
            <person name="Pierre F."/>
            <person name="Priest M."/>
            <person name="Raghuraman S."/>
            <person name="Rege F."/>
            <person name="Reyes R."/>
            <person name="Rise C."/>
            <person name="Rogov P."/>
            <person name="Ross K."/>
            <person name="Ryan E."/>
            <person name="Settipalli S."/>
            <person name="Shea T."/>
            <person name="Sherpa N."/>
            <person name="Shi L."/>
            <person name="Shih D."/>
            <person name="Sparrow T."/>
            <person name="Spaulding J."/>
            <person name="Stalker J."/>
            <person name="Stange-Thomann N."/>
            <person name="Stavropoulos S."/>
            <person name="Stone C."/>
            <person name="Strader C."/>
            <person name="Tesfaye S."/>
            <person name="Thomson T."/>
            <person name="Thoulutsang Y."/>
            <person name="Thoulutsang D."/>
            <person name="Topham K."/>
            <person name="Topping I."/>
            <person name="Tsamla T."/>
            <person name="Vassiliev H."/>
            <person name="Vo A."/>
            <person name="Wangchuk T."/>
            <person name="Wangdi T."/>
            <person name="Weiand M."/>
            <person name="Wilkinson J."/>
            <person name="Wilson A."/>
            <person name="Yadav S."/>
            <person name="Young G."/>
            <person name="Yu Q."/>
            <person name="Zembek L."/>
            <person name="Zhong D."/>
            <person name="Zimmer A."/>
            <person name="Zwirko Z."/>
            <person name="Jaffe D.B."/>
            <person name="Alvarez P."/>
            <person name="Brockman W."/>
            <person name="Butler J."/>
            <person name="Chin C."/>
            <person name="Gnerre S."/>
            <person name="MacCallum I."/>
            <person name="Graves J.A."/>
            <person name="Ponting C.P."/>
            <person name="Breen M."/>
            <person name="Samollow P.B."/>
            <person name="Lander E.S."/>
            <person name="Lindblad-Toh K."/>
        </authorList>
    </citation>
    <scope>NUCLEOTIDE SEQUENCE [LARGE SCALE GENOMIC DNA]</scope>
</reference>
<keyword evidence="14" id="KW-0626">Porin</keyword>
<evidence type="ECO:0000256" key="11">
    <source>
        <dbReference type="ARBA" id="ARBA00022990"/>
    </source>
</evidence>
<evidence type="ECO:0000256" key="8">
    <source>
        <dbReference type="ARBA" id="ARBA00022741"/>
    </source>
</evidence>
<comment type="subunit">
    <text evidence="19">Interacts with ARMC12 in a TBC1D21-dependent manner. Interacts with MISFA.</text>
</comment>
<evidence type="ECO:0000313" key="23">
    <source>
        <dbReference type="Proteomes" id="UP000002280"/>
    </source>
</evidence>
<comment type="function">
    <text evidence="20">Non-selective voltage-gated ion channel that mediates the transport of anions and cations through the mitochondrion outer membrane and plasma membrane. Forms a high-conducting channel with a stable open state and a voltage-induced closure with a mild preference for anions over cations. Involved in male fertility and sperm mitochondrial sheath formation.</text>
</comment>
<comment type="catalytic activity">
    <reaction evidence="18">
        <text>K(+)(in) = K(+)(out)</text>
        <dbReference type="Rhea" id="RHEA:29463"/>
        <dbReference type="ChEBI" id="CHEBI:29103"/>
    </reaction>
</comment>
<evidence type="ECO:0000313" key="22">
    <source>
        <dbReference type="Ensembl" id="ENSMODP00000046725.1"/>
    </source>
</evidence>
<keyword evidence="7" id="KW-0812">Transmembrane</keyword>
<evidence type="ECO:0000256" key="6">
    <source>
        <dbReference type="ARBA" id="ARBA00022553"/>
    </source>
</evidence>
<dbReference type="InterPro" id="IPR023614">
    <property type="entry name" value="Porin_dom_sf"/>
</dbReference>
<evidence type="ECO:0000256" key="15">
    <source>
        <dbReference type="ARBA" id="ARBA00023128"/>
    </source>
</evidence>
<evidence type="ECO:0000256" key="9">
    <source>
        <dbReference type="ARBA" id="ARBA00022787"/>
    </source>
</evidence>
<proteinExistence type="inferred from homology"/>
<dbReference type="InterPro" id="IPR027246">
    <property type="entry name" value="Porin_Euk/Tom40"/>
</dbReference>
<keyword evidence="16" id="KW-0472">Membrane</keyword>
<keyword evidence="12" id="KW-0520">NAD</keyword>
<evidence type="ECO:0000256" key="14">
    <source>
        <dbReference type="ARBA" id="ARBA00023114"/>
    </source>
</evidence>
<keyword evidence="13" id="KW-0406">Ion transport</keyword>
<sequence length="93" mass="10739">MCTMPTYCNRGKTAKNVFNKGYGFGIVKIDFKTKSFSGVEFSTSGHSYTDNLETKYKICDYGLTFIQKWNIDNTLETEISMENKLWRGRGLIR</sequence>
<dbReference type="PANTHER" id="PTHR11743:SF28">
    <property type="entry name" value="VOLTAGE-DEPENDENT ANION-SELECTIVE CHANNEL PROTEIN 3"/>
    <property type="match status" value="1"/>
</dbReference>
<keyword evidence="8" id="KW-0547">Nucleotide-binding</keyword>
<evidence type="ECO:0000256" key="4">
    <source>
        <dbReference type="ARBA" id="ARBA00022452"/>
    </source>
</evidence>
<dbReference type="InParanoid" id="A0A5F8GGR8"/>
<dbReference type="GO" id="GO:0000166">
    <property type="term" value="F:nucleotide binding"/>
    <property type="evidence" value="ECO:0007669"/>
    <property type="project" value="UniProtKB-KW"/>
</dbReference>
<dbReference type="PANTHER" id="PTHR11743">
    <property type="entry name" value="VOLTAGE-DEPENDENT ANION-SELECTIVE CHANNEL"/>
    <property type="match status" value="1"/>
</dbReference>
<dbReference type="InterPro" id="IPR001925">
    <property type="entry name" value="Porin_Euk"/>
</dbReference>
<evidence type="ECO:0000256" key="5">
    <source>
        <dbReference type="ARBA" id="ARBA00022499"/>
    </source>
</evidence>
<evidence type="ECO:0000256" key="20">
    <source>
        <dbReference type="ARBA" id="ARBA00049964"/>
    </source>
</evidence>
<dbReference type="Bgee" id="ENSMODG00000043435">
    <property type="expression patterns" value="Expressed in skeletal muscle tissue and 2 other cell types or tissues"/>
</dbReference>
<keyword evidence="23" id="KW-1185">Reference proteome</keyword>
<keyword evidence="9" id="KW-1000">Mitochondrion outer membrane</keyword>
<dbReference type="GO" id="GO:0008308">
    <property type="term" value="F:voltage-gated monoatomic anion channel activity"/>
    <property type="evidence" value="ECO:0007669"/>
    <property type="project" value="InterPro"/>
</dbReference>
<comment type="catalytic activity">
    <reaction evidence="17">
        <text>chloride(in) = chloride(out)</text>
        <dbReference type="Rhea" id="RHEA:29823"/>
        <dbReference type="ChEBI" id="CHEBI:17996"/>
    </reaction>
</comment>
<keyword evidence="10" id="KW-0832">Ubl conjugation</keyword>
<evidence type="ECO:0000256" key="19">
    <source>
        <dbReference type="ARBA" id="ARBA00046980"/>
    </source>
</evidence>
<dbReference type="GO" id="GO:0005741">
    <property type="term" value="C:mitochondrial outer membrane"/>
    <property type="evidence" value="ECO:0007669"/>
    <property type="project" value="UniProtKB-SubCell"/>
</dbReference>
<reference evidence="22" key="3">
    <citation type="submission" date="2025-09" db="UniProtKB">
        <authorList>
            <consortium name="Ensembl"/>
        </authorList>
    </citation>
    <scope>IDENTIFICATION</scope>
</reference>
<dbReference type="STRING" id="13616.ENSMODP00000046725"/>
<comment type="subcellular location">
    <subcellularLocation>
        <location evidence="1">Mitochondrion outer membrane</location>
    </subcellularLocation>
</comment>
<keyword evidence="4" id="KW-1134">Transmembrane beta strand</keyword>
<dbReference type="Ensembl" id="ENSMODT00000074603.1">
    <property type="protein sequence ID" value="ENSMODP00000046725.1"/>
    <property type="gene ID" value="ENSMODG00000043435.1"/>
</dbReference>
<keyword evidence="6" id="KW-0597">Phosphoprotein</keyword>
<keyword evidence="3" id="KW-0813">Transport</keyword>
<protein>
    <recommendedName>
        <fullName evidence="21">Non-selective voltage-gated ion channel VDAC3</fullName>
    </recommendedName>
</protein>
<name>A0A5F8GGR8_MONDO</name>
<evidence type="ECO:0000256" key="16">
    <source>
        <dbReference type="ARBA" id="ARBA00023136"/>
    </source>
</evidence>
<keyword evidence="11" id="KW-0007">Acetylation</keyword>
<dbReference type="Pfam" id="PF01459">
    <property type="entry name" value="Porin_3"/>
    <property type="match status" value="1"/>
</dbReference>
<keyword evidence="5" id="KW-1017">Isopeptide bond</keyword>
<keyword evidence="15" id="KW-0496">Mitochondrion</keyword>
<comment type="similarity">
    <text evidence="2">Belongs to the eukaryotic mitochondrial porin family.</text>
</comment>